<dbReference type="InterPro" id="IPR050772">
    <property type="entry name" value="Hydratase-Decarb/MhpD_sf"/>
</dbReference>
<name>A0ABP8XIZ0_9PSEU</name>
<dbReference type="PANTHER" id="PTHR30143:SF0">
    <property type="entry name" value="2-KETO-4-PENTENOATE HYDRATASE"/>
    <property type="match status" value="1"/>
</dbReference>
<feature type="domain" description="Fumarylacetoacetase-like C-terminal" evidence="2">
    <location>
        <begin position="95"/>
        <end position="279"/>
    </location>
</feature>
<dbReference type="Gene3D" id="3.90.850.10">
    <property type="entry name" value="Fumarylacetoacetase-like, C-terminal domain"/>
    <property type="match status" value="1"/>
</dbReference>
<dbReference type="SUPFAM" id="SSF56529">
    <property type="entry name" value="FAH"/>
    <property type="match status" value="1"/>
</dbReference>
<dbReference type="PANTHER" id="PTHR30143">
    <property type="entry name" value="ACID HYDRATASE"/>
    <property type="match status" value="1"/>
</dbReference>
<dbReference type="EMBL" id="BAABIC010000027">
    <property type="protein sequence ID" value="GAA4708944.1"/>
    <property type="molecule type" value="Genomic_DNA"/>
</dbReference>
<accession>A0ABP8XIZ0</accession>
<evidence type="ECO:0000256" key="1">
    <source>
        <dbReference type="ARBA" id="ARBA00023239"/>
    </source>
</evidence>
<reference evidence="4" key="1">
    <citation type="journal article" date="2019" name="Int. J. Syst. Evol. Microbiol.">
        <title>The Global Catalogue of Microorganisms (GCM) 10K type strain sequencing project: providing services to taxonomists for standard genome sequencing and annotation.</title>
        <authorList>
            <consortium name="The Broad Institute Genomics Platform"/>
            <consortium name="The Broad Institute Genome Sequencing Center for Infectious Disease"/>
            <person name="Wu L."/>
            <person name="Ma J."/>
        </authorList>
    </citation>
    <scope>NUCLEOTIDE SEQUENCE [LARGE SCALE GENOMIC DNA]</scope>
    <source>
        <strain evidence="4">JCM 18055</strain>
    </source>
</reference>
<sequence length="287" mass="29940">MSETLDHHAHQSNAETGNADRIRASAARLVAAARTGAPCAPVRELLPDAALETGYAVQQLLTQARLADGRRIVGRKIGLTAPAVQAQLGVDQPDFGVLFDDMACRQDQPIDIGRLLQPRIEAEIAFVLKADLAGDDEITADAARAAVRQAVAALEIVDSRIAGWDITIVDTVADNASSGLYVLGDEPIELGDRDLRAVEMTLTSSADGATETLSTGTGAACLGDPINALVWLARTSRELGTPLRAGDVVLSGALGAMVPVEAGHTYVATLTDLGSVRAEFSTAPVAR</sequence>
<proteinExistence type="predicted"/>
<organism evidence="3 4">
    <name type="scientific">Pseudonocardia yuanmonensis</name>
    <dbReference type="NCBI Taxonomy" id="1095914"/>
    <lineage>
        <taxon>Bacteria</taxon>
        <taxon>Bacillati</taxon>
        <taxon>Actinomycetota</taxon>
        <taxon>Actinomycetes</taxon>
        <taxon>Pseudonocardiales</taxon>
        <taxon>Pseudonocardiaceae</taxon>
        <taxon>Pseudonocardia</taxon>
    </lineage>
</organism>
<dbReference type="InterPro" id="IPR011234">
    <property type="entry name" value="Fumarylacetoacetase-like_C"/>
</dbReference>
<evidence type="ECO:0000313" key="4">
    <source>
        <dbReference type="Proteomes" id="UP001500325"/>
    </source>
</evidence>
<evidence type="ECO:0000259" key="2">
    <source>
        <dbReference type="Pfam" id="PF01557"/>
    </source>
</evidence>
<gene>
    <name evidence="3" type="primary">mhpD_2</name>
    <name evidence="3" type="ORF">GCM10023215_58020</name>
</gene>
<evidence type="ECO:0000313" key="3">
    <source>
        <dbReference type="EMBL" id="GAA4708944.1"/>
    </source>
</evidence>
<keyword evidence="4" id="KW-1185">Reference proteome</keyword>
<comment type="caution">
    <text evidence="3">The sequence shown here is derived from an EMBL/GenBank/DDBJ whole genome shotgun (WGS) entry which is preliminary data.</text>
</comment>
<protein>
    <submittedName>
        <fullName evidence="3">2-keto-4-pentenoate hydratase</fullName>
    </submittedName>
</protein>
<dbReference type="RefSeq" id="WP_345383962.1">
    <property type="nucleotide sequence ID" value="NZ_BAABIC010000027.1"/>
</dbReference>
<dbReference type="Proteomes" id="UP001500325">
    <property type="component" value="Unassembled WGS sequence"/>
</dbReference>
<keyword evidence="1" id="KW-0456">Lyase</keyword>
<dbReference type="Pfam" id="PF01557">
    <property type="entry name" value="FAA_hydrolase"/>
    <property type="match status" value="1"/>
</dbReference>
<dbReference type="InterPro" id="IPR036663">
    <property type="entry name" value="Fumarylacetoacetase_C_sf"/>
</dbReference>